<comment type="caution">
    <text evidence="2">The sequence shown here is derived from an EMBL/GenBank/DDBJ whole genome shotgun (WGS) entry which is preliminary data.</text>
</comment>
<evidence type="ECO:0000313" key="2">
    <source>
        <dbReference type="EMBL" id="OXY97254.1"/>
    </source>
</evidence>
<protein>
    <submittedName>
        <fullName evidence="2">Uncharacterized protein</fullName>
    </submittedName>
</protein>
<gene>
    <name evidence="2" type="ORF">BEK98_10025</name>
</gene>
<evidence type="ECO:0000256" key="1">
    <source>
        <dbReference type="SAM" id="MobiDB-lite"/>
    </source>
</evidence>
<organism evidence="2 3">
    <name type="scientific">Streptomyces diastatochromogenes</name>
    <dbReference type="NCBI Taxonomy" id="42236"/>
    <lineage>
        <taxon>Bacteria</taxon>
        <taxon>Bacillati</taxon>
        <taxon>Actinomycetota</taxon>
        <taxon>Actinomycetes</taxon>
        <taxon>Kitasatosporales</taxon>
        <taxon>Streptomycetaceae</taxon>
        <taxon>Streptomyces</taxon>
    </lineage>
</organism>
<accession>A0A233SNN7</accession>
<dbReference type="OrthoDB" id="4929423at2"/>
<dbReference type="AlphaFoldDB" id="A0A233SNN7"/>
<feature type="region of interest" description="Disordered" evidence="1">
    <location>
        <begin position="116"/>
        <end position="147"/>
    </location>
</feature>
<sequence length="358" mass="38696">MTYMVTVAMAPPKGAPELDALQREGVIFLLRKGFDSLEAIEGPDGMEIDLMDDVIAAHPGGVLLKLFVDAPALEFAEDAAREVVAELLERTEPLADWQITRCAVELNSELLQESLDAADGPDAPPADPAERARRHRAAEPAPAPGRLDPAEVEAMRSRLRALAPLLAAFPLDRFGYSDDPGQRTVGREAAEIAAGALVFGIDLLVDELFTDLASLEDDGPTVAESDATFMLLDDLPPQFADEYTVLFARRLTVTAVTLTARLTQPHPTRPTCVAEELLLRFLLTQAEVTADLYDLLTEEVSAALETFADGIDGDLTEDDLDIDPTAVADWFTPFDAEGFVHPYAANDDEESLQGPGAR</sequence>
<proteinExistence type="predicted"/>
<evidence type="ECO:0000313" key="3">
    <source>
        <dbReference type="Proteomes" id="UP000215483"/>
    </source>
</evidence>
<dbReference type="Proteomes" id="UP000215483">
    <property type="component" value="Unassembled WGS sequence"/>
</dbReference>
<dbReference type="EMBL" id="MCGQ01000009">
    <property type="protein sequence ID" value="OXY97254.1"/>
    <property type="molecule type" value="Genomic_DNA"/>
</dbReference>
<name>A0A233SNN7_STRDA</name>
<keyword evidence="3" id="KW-1185">Reference proteome</keyword>
<reference evidence="2 3" key="1">
    <citation type="submission" date="2016-07" db="EMBL/GenBank/DDBJ databases">
        <title>Draft genome of Streptomyces diastatochromogenes.</title>
        <authorList>
            <person name="Podduturi R."/>
            <person name="Lukassen M.B."/>
            <person name="Clausen N."/>
            <person name="Nielsen J.L."/>
            <person name="Jorgensen N.O."/>
        </authorList>
    </citation>
    <scope>NUCLEOTIDE SEQUENCE [LARGE SCALE GENOMIC DNA]</scope>
    <source>
        <strain evidence="2 3">DSM 40608</strain>
    </source>
</reference>